<evidence type="ECO:0000313" key="4">
    <source>
        <dbReference type="Proteomes" id="UP000289200"/>
    </source>
</evidence>
<proteinExistence type="predicted"/>
<keyword evidence="4" id="KW-1185">Reference proteome</keyword>
<reference evidence="4" key="1">
    <citation type="submission" date="2018-10" db="EMBL/GenBank/DDBJ databases">
        <authorList>
            <person name="Peiro R."/>
            <person name="Begona"/>
            <person name="Cbmso G."/>
            <person name="Lopez M."/>
            <person name="Gonzalez S."/>
            <person name="Sacristan E."/>
            <person name="Castillo E."/>
        </authorList>
    </citation>
    <scope>NUCLEOTIDE SEQUENCE [LARGE SCALE GENOMIC DNA]</scope>
</reference>
<dbReference type="RefSeq" id="WP_129609614.1">
    <property type="nucleotide sequence ID" value="NZ_UWOC01000155.1"/>
</dbReference>
<evidence type="ECO:0008006" key="5">
    <source>
        <dbReference type="Google" id="ProtNLM"/>
    </source>
</evidence>
<keyword evidence="2" id="KW-0472">Membrane</keyword>
<accession>A0A3S4CI62</accession>
<evidence type="ECO:0000256" key="1">
    <source>
        <dbReference type="SAM" id="MobiDB-lite"/>
    </source>
</evidence>
<feature type="compositionally biased region" description="Pro residues" evidence="1">
    <location>
        <begin position="1"/>
        <end position="12"/>
    </location>
</feature>
<evidence type="ECO:0000256" key="2">
    <source>
        <dbReference type="SAM" id="Phobius"/>
    </source>
</evidence>
<name>A0A3S4CI62_9BRAD</name>
<dbReference type="AlphaFoldDB" id="A0A3S4CI62"/>
<dbReference type="PANTHER" id="PTHR31876">
    <property type="entry name" value="COV-LIKE PROTEIN 1"/>
    <property type="match status" value="1"/>
</dbReference>
<dbReference type="Proteomes" id="UP000289200">
    <property type="component" value="Unassembled WGS sequence"/>
</dbReference>
<comment type="caution">
    <text evidence="3">The sequence shown here is derived from an EMBL/GenBank/DDBJ whole genome shotgun (WGS) entry which is preliminary data.</text>
</comment>
<dbReference type="EMBL" id="UWOC01000155">
    <property type="protein sequence ID" value="VCU09815.1"/>
    <property type="molecule type" value="Genomic_DNA"/>
</dbReference>
<feature type="transmembrane region" description="Helical" evidence="2">
    <location>
        <begin position="43"/>
        <end position="65"/>
    </location>
</feature>
<feature type="compositionally biased region" description="Low complexity" evidence="1">
    <location>
        <begin position="13"/>
        <end position="25"/>
    </location>
</feature>
<keyword evidence="2" id="KW-0812">Transmembrane</keyword>
<gene>
    <name evidence="3" type="ORF">RHODGE_RHODGE_02986</name>
</gene>
<feature type="region of interest" description="Disordered" evidence="1">
    <location>
        <begin position="1"/>
        <end position="30"/>
    </location>
</feature>
<evidence type="ECO:0000313" key="3">
    <source>
        <dbReference type="EMBL" id="VCU09815.1"/>
    </source>
</evidence>
<keyword evidence="2" id="KW-1133">Transmembrane helix</keyword>
<sequence length="300" mass="31783">MTVSDPPKPPAAPAKASAKPAATEKPPVPSGPGLGAGAKLRNYFLTGLVVAGPLAITLWLTWSFVTWVDALVRPFIPLQYRPETYLPWTIPGTGLIIAFVALTTLGFLTANLVGRTLVEFGERLLDRMPLVRSLYKGLKQVFETLFSETGSSFRKVGLIEFPSPGMWSLVFLSAPPGQQVADRLPPEEHVSCFMPCTPNPTTGFFFYVPKSRLIELDMTVEAAAKLVMSAGMIQPNGGDTQKKLAALAATAQAAQIAQQGTGSDKVAADKVTGGRDGSTSRTDETPVALAESGPARASAP</sequence>
<protein>
    <recommendedName>
        <fullName evidence="5">DUF502 domain-containing protein</fullName>
    </recommendedName>
</protein>
<dbReference type="InterPro" id="IPR007462">
    <property type="entry name" value="COV1-like"/>
</dbReference>
<organism evidence="3 4">
    <name type="scientific">Rhodoplanes serenus</name>
    <dbReference type="NCBI Taxonomy" id="200615"/>
    <lineage>
        <taxon>Bacteria</taxon>
        <taxon>Pseudomonadati</taxon>
        <taxon>Pseudomonadota</taxon>
        <taxon>Alphaproteobacteria</taxon>
        <taxon>Hyphomicrobiales</taxon>
        <taxon>Nitrobacteraceae</taxon>
        <taxon>Rhodoplanes</taxon>
    </lineage>
</organism>
<dbReference type="OrthoDB" id="9780267at2"/>
<dbReference type="PANTHER" id="PTHR31876:SF26">
    <property type="entry name" value="PROTEIN LIKE COV 2"/>
    <property type="match status" value="1"/>
</dbReference>
<feature type="transmembrane region" description="Helical" evidence="2">
    <location>
        <begin position="85"/>
        <end position="108"/>
    </location>
</feature>
<dbReference type="Pfam" id="PF04367">
    <property type="entry name" value="DUF502"/>
    <property type="match status" value="1"/>
</dbReference>
<feature type="region of interest" description="Disordered" evidence="1">
    <location>
        <begin position="258"/>
        <end position="300"/>
    </location>
</feature>